<evidence type="ECO:0000256" key="4">
    <source>
        <dbReference type="ARBA" id="ARBA00022763"/>
    </source>
</evidence>
<proteinExistence type="predicted"/>
<comment type="caution">
    <text evidence="7">The sequence shown here is derived from an EMBL/GenBank/DDBJ whole genome shotgun (WGS) entry which is preliminary data.</text>
</comment>
<comment type="cofactor">
    <cofactor evidence="1">
        <name>a divalent metal cation</name>
        <dbReference type="ChEBI" id="CHEBI:60240"/>
    </cofactor>
</comment>
<keyword evidence="3" id="KW-0235">DNA replication</keyword>
<dbReference type="GO" id="GO:0003910">
    <property type="term" value="F:DNA ligase (ATP) activity"/>
    <property type="evidence" value="ECO:0007669"/>
    <property type="project" value="InterPro"/>
</dbReference>
<evidence type="ECO:0000256" key="1">
    <source>
        <dbReference type="ARBA" id="ARBA00001968"/>
    </source>
</evidence>
<accession>A0A0F9SNQ9</accession>
<dbReference type="PANTHER" id="PTHR47810:SF1">
    <property type="entry name" value="DNA LIGASE B"/>
    <property type="match status" value="1"/>
</dbReference>
<dbReference type="Pfam" id="PF01068">
    <property type="entry name" value="DNA_ligase_A_M"/>
    <property type="match status" value="1"/>
</dbReference>
<dbReference type="PANTHER" id="PTHR47810">
    <property type="entry name" value="DNA LIGASE"/>
    <property type="match status" value="1"/>
</dbReference>
<dbReference type="GO" id="GO:0006281">
    <property type="term" value="P:DNA repair"/>
    <property type="evidence" value="ECO:0007669"/>
    <property type="project" value="UniProtKB-KW"/>
</dbReference>
<reference evidence="7" key="1">
    <citation type="journal article" date="2015" name="Nature">
        <title>Complex archaea that bridge the gap between prokaryotes and eukaryotes.</title>
        <authorList>
            <person name="Spang A."/>
            <person name="Saw J.H."/>
            <person name="Jorgensen S.L."/>
            <person name="Zaremba-Niedzwiedzka K."/>
            <person name="Martijn J."/>
            <person name="Lind A.E."/>
            <person name="van Eijk R."/>
            <person name="Schleper C."/>
            <person name="Guy L."/>
            <person name="Ettema T.J."/>
        </authorList>
    </citation>
    <scope>NUCLEOTIDE SEQUENCE</scope>
</reference>
<evidence type="ECO:0000259" key="6">
    <source>
        <dbReference type="Pfam" id="PF01068"/>
    </source>
</evidence>
<dbReference type="InterPro" id="IPR012340">
    <property type="entry name" value="NA-bd_OB-fold"/>
</dbReference>
<evidence type="ECO:0000256" key="5">
    <source>
        <dbReference type="ARBA" id="ARBA00023204"/>
    </source>
</evidence>
<keyword evidence="5" id="KW-0234">DNA repair</keyword>
<dbReference type="Gene3D" id="2.40.50.140">
    <property type="entry name" value="Nucleic acid-binding proteins"/>
    <property type="match status" value="1"/>
</dbReference>
<keyword evidence="2" id="KW-0436">Ligase</keyword>
<name>A0A0F9SNQ9_9ZZZZ</name>
<feature type="domain" description="ATP-dependent DNA ligase family profile" evidence="6">
    <location>
        <begin position="154"/>
        <end position="370"/>
    </location>
</feature>
<sequence length="531" mass="60865">MTKQDMLREAIGALERLEVAEGRLAKEAILYEQRDNLALQTIIKMAIGPDRYFVRPSVNIVPLSALSPSNSWRAFRDLTDKLKNRQLTGNEAKKQVHRFLAQCRPMLLKWYCRIFNHDLRCGVDRHTVQKIWGARFLLSDSAIGVEWNYNGCALAKKYEDVYKKTKRGERKPQFPLGLEPKLDGERANLICFPRDNAIYVLTRSGRRRESIEAVSEYRDQVLAYCRVLNNGVNPDRPLFLDGEFLARKWNDTSSIVRKTKNFNPEQYLKEVRTFLWDWAPLDRYLAGRFDAKWLLRKSQLLHAAGGTHPTAKPTKFSHNVWIMGHSMVYDEKQMNVEYQRCLDAGHEGAMLKNPDAPHVFKRTTDLVKLKPEDARTGRIVEVLPGEDANAAVAKAVVKKVTGLMCQYGEATEQPPYLHCSVGTRAKAQQLISAIKEVIEGDNENRISRHREGHVSFRAGERLGRFVVELDNGQTVRVGGGFTTKAGNDQRTEFWRKRDELIGMMIDFKQQKGDTADAVSRFPGFVRLREDR</sequence>
<organism evidence="7">
    <name type="scientific">marine sediment metagenome</name>
    <dbReference type="NCBI Taxonomy" id="412755"/>
    <lineage>
        <taxon>unclassified sequences</taxon>
        <taxon>metagenomes</taxon>
        <taxon>ecological metagenomes</taxon>
    </lineage>
</organism>
<gene>
    <name evidence="7" type="ORF">LCGC14_0829580</name>
</gene>
<dbReference type="Gene3D" id="3.30.470.30">
    <property type="entry name" value="DNA ligase/mRNA capping enzyme"/>
    <property type="match status" value="1"/>
</dbReference>
<dbReference type="InterPro" id="IPR050326">
    <property type="entry name" value="NAD_dep_DNA_ligaseB"/>
</dbReference>
<protein>
    <recommendedName>
        <fullName evidence="6">ATP-dependent DNA ligase family profile domain-containing protein</fullName>
    </recommendedName>
</protein>
<dbReference type="AlphaFoldDB" id="A0A0F9SNQ9"/>
<dbReference type="GO" id="GO:0006260">
    <property type="term" value="P:DNA replication"/>
    <property type="evidence" value="ECO:0007669"/>
    <property type="project" value="UniProtKB-KW"/>
</dbReference>
<dbReference type="SUPFAM" id="SSF56091">
    <property type="entry name" value="DNA ligase/mRNA capping enzyme, catalytic domain"/>
    <property type="match status" value="1"/>
</dbReference>
<dbReference type="InterPro" id="IPR012310">
    <property type="entry name" value="DNA_ligase_ATP-dep_cent"/>
</dbReference>
<evidence type="ECO:0000256" key="3">
    <source>
        <dbReference type="ARBA" id="ARBA00022705"/>
    </source>
</evidence>
<evidence type="ECO:0000313" key="7">
    <source>
        <dbReference type="EMBL" id="KKN30883.1"/>
    </source>
</evidence>
<dbReference type="GO" id="GO:0005524">
    <property type="term" value="F:ATP binding"/>
    <property type="evidence" value="ECO:0007669"/>
    <property type="project" value="InterPro"/>
</dbReference>
<dbReference type="SUPFAM" id="SSF50249">
    <property type="entry name" value="Nucleic acid-binding proteins"/>
    <property type="match status" value="1"/>
</dbReference>
<dbReference type="EMBL" id="LAZR01002373">
    <property type="protein sequence ID" value="KKN30883.1"/>
    <property type="molecule type" value="Genomic_DNA"/>
</dbReference>
<keyword evidence="4" id="KW-0227">DNA damage</keyword>
<evidence type="ECO:0000256" key="2">
    <source>
        <dbReference type="ARBA" id="ARBA00022598"/>
    </source>
</evidence>
<dbReference type="GO" id="GO:0006310">
    <property type="term" value="P:DNA recombination"/>
    <property type="evidence" value="ECO:0007669"/>
    <property type="project" value="InterPro"/>
</dbReference>